<reference evidence="2" key="2">
    <citation type="journal article" date="2018" name="Mol. Plant Microbe Interact.">
        <title>Genome sequence resources for the wheat stripe rust pathogen (Puccinia striiformis f. sp. tritici) and the barley stripe rust pathogen (Puccinia striiformis f. sp. hordei).</title>
        <authorList>
            <person name="Xia C."/>
            <person name="Wang M."/>
            <person name="Yin C."/>
            <person name="Cornejo O.E."/>
            <person name="Hulbert S.H."/>
            <person name="Chen X."/>
        </authorList>
    </citation>
    <scope>NUCLEOTIDE SEQUENCE [LARGE SCALE GENOMIC DNA]</scope>
    <source>
        <strain evidence="2">93-210</strain>
    </source>
</reference>
<sequence length="563" mass="63289">MNYLCQQSVLQSGFACKQVLSIDNHILAPTITLSTIILLPTQQGNQALLAPGSSTIDSSKTDWENRLADQECASEAMSTPSVLGSPADRPASPLDPVFVTNGEEHKRDYKKGRYHPVEVGEGYKDNRYRVLRKLGWGGYATVWLAHDRQLDQHVCLKVSKSSKFFTDAAKAEIKFNKRISSANPTHPGHRHLVSLLDHFDHAGPKGTHVCMVFEVLGDNLLAFKNRCKRNRIPAHIVRKIGRQILLAVDYLHQECGIIHTDLKPDNVLICIEDVERVIQSELENHPEGYDNKTTTPLESTPSCSSRPGQPDQSDYGNITVKIADLGNATWATNLPDQSLTTRPYRSPELIIGAPWGRQVDIWSVGCTLAELLTGDQLFKAPPFVREEDHLVQIIEIVGPFPDKFVKTGKFDQNIIAQLGKHPLVTWLMIAIDRLSYFNLKQRFSILYSFDDQLIQCLLKILQIDPHKQWEAKQILDDKESSILFISHYQGYATLECLSTLVHDVTSDCTMLLCISFYPITNPVMYTNPVTDPITCPDKFSLNEGLYKTSRNIFLVVDNSIPVD</sequence>
<reference evidence="2" key="1">
    <citation type="journal article" date="2018" name="BMC Genomics">
        <title>Genomic insights into host adaptation between the wheat stripe rust pathogen (Puccinia striiformis f. sp. tritici) and the barley stripe rust pathogen (Puccinia striiformis f. sp. hordei).</title>
        <authorList>
            <person name="Xia C."/>
            <person name="Wang M."/>
            <person name="Yin C."/>
            <person name="Cornejo O.E."/>
            <person name="Hulbert S.H."/>
            <person name="Chen X."/>
        </authorList>
    </citation>
    <scope>NUCLEOTIDE SEQUENCE [LARGE SCALE GENOMIC DNA]</scope>
    <source>
        <strain evidence="2">93-210</strain>
    </source>
</reference>
<gene>
    <name evidence="1" type="ORF">MJO28_016667</name>
</gene>
<protein>
    <submittedName>
        <fullName evidence="1">Uncharacterized protein</fullName>
    </submittedName>
</protein>
<proteinExistence type="predicted"/>
<evidence type="ECO:0000313" key="2">
    <source>
        <dbReference type="Proteomes" id="UP001060170"/>
    </source>
</evidence>
<evidence type="ECO:0000313" key="1">
    <source>
        <dbReference type="EMBL" id="KAI7935796.1"/>
    </source>
</evidence>
<name>A0ACC0DPL7_9BASI</name>
<organism evidence="1 2">
    <name type="scientific">Puccinia striiformis f. sp. tritici</name>
    <dbReference type="NCBI Taxonomy" id="168172"/>
    <lineage>
        <taxon>Eukaryota</taxon>
        <taxon>Fungi</taxon>
        <taxon>Dikarya</taxon>
        <taxon>Basidiomycota</taxon>
        <taxon>Pucciniomycotina</taxon>
        <taxon>Pucciniomycetes</taxon>
        <taxon>Pucciniales</taxon>
        <taxon>Pucciniaceae</taxon>
        <taxon>Puccinia</taxon>
    </lineage>
</organism>
<dbReference type="Proteomes" id="UP001060170">
    <property type="component" value="Chromosome 18"/>
</dbReference>
<keyword evidence="2" id="KW-1185">Reference proteome</keyword>
<comment type="caution">
    <text evidence="1">The sequence shown here is derived from an EMBL/GenBank/DDBJ whole genome shotgun (WGS) entry which is preliminary data.</text>
</comment>
<dbReference type="EMBL" id="CM045882">
    <property type="protein sequence ID" value="KAI7935796.1"/>
    <property type="molecule type" value="Genomic_DNA"/>
</dbReference>
<reference evidence="1 2" key="3">
    <citation type="journal article" date="2022" name="Microbiol. Spectr.">
        <title>Folding features and dynamics of 3D genome architecture in plant fungal pathogens.</title>
        <authorList>
            <person name="Xia C."/>
        </authorList>
    </citation>
    <scope>NUCLEOTIDE SEQUENCE [LARGE SCALE GENOMIC DNA]</scope>
    <source>
        <strain evidence="1 2">93-210</strain>
    </source>
</reference>
<accession>A0ACC0DPL7</accession>